<accession>A0AAN8LAD7</accession>
<gene>
    <name evidence="5" type="ORF">J4Q44_G00215080</name>
</gene>
<dbReference type="EMBL" id="JAGTTL010000019">
    <property type="protein sequence ID" value="KAK6308237.1"/>
    <property type="molecule type" value="Genomic_DNA"/>
</dbReference>
<evidence type="ECO:0000256" key="2">
    <source>
        <dbReference type="ARBA" id="ARBA00008335"/>
    </source>
</evidence>
<comment type="subcellular location">
    <subcellularLocation>
        <location evidence="1">Membrane</location>
        <topology evidence="1">Multi-pass membrane protein</topology>
    </subcellularLocation>
</comment>
<comment type="caution">
    <text evidence="5">The sequence shown here is derived from an EMBL/GenBank/DDBJ whole genome shotgun (WGS) entry which is preliminary data.</text>
</comment>
<feature type="transmembrane region" description="Helical" evidence="4">
    <location>
        <begin position="250"/>
        <end position="273"/>
    </location>
</feature>
<dbReference type="Pfam" id="PF13347">
    <property type="entry name" value="MFS_2"/>
    <property type="match status" value="1"/>
</dbReference>
<feature type="transmembrane region" description="Helical" evidence="4">
    <location>
        <begin position="119"/>
        <end position="139"/>
    </location>
</feature>
<dbReference type="GO" id="GO:0008643">
    <property type="term" value="P:carbohydrate transport"/>
    <property type="evidence" value="ECO:0007669"/>
    <property type="project" value="InterPro"/>
</dbReference>
<organism evidence="5 6">
    <name type="scientific">Coregonus suidteri</name>
    <dbReference type="NCBI Taxonomy" id="861788"/>
    <lineage>
        <taxon>Eukaryota</taxon>
        <taxon>Metazoa</taxon>
        <taxon>Chordata</taxon>
        <taxon>Craniata</taxon>
        <taxon>Vertebrata</taxon>
        <taxon>Euteleostomi</taxon>
        <taxon>Actinopterygii</taxon>
        <taxon>Neopterygii</taxon>
        <taxon>Teleostei</taxon>
        <taxon>Protacanthopterygii</taxon>
        <taxon>Salmoniformes</taxon>
        <taxon>Salmonidae</taxon>
        <taxon>Coregoninae</taxon>
        <taxon>Coregonus</taxon>
    </lineage>
</organism>
<proteinExistence type="inferred from homology"/>
<feature type="transmembrane region" description="Helical" evidence="4">
    <location>
        <begin position="367"/>
        <end position="386"/>
    </location>
</feature>
<dbReference type="InterPro" id="IPR036259">
    <property type="entry name" value="MFS_trans_sf"/>
</dbReference>
<keyword evidence="4" id="KW-0812">Transmembrane</keyword>
<comment type="similarity">
    <text evidence="2">Belongs to the major facilitator superfamily.</text>
</comment>
<dbReference type="AlphaFoldDB" id="A0AAN8LAD7"/>
<dbReference type="InterPro" id="IPR039672">
    <property type="entry name" value="MFS_2"/>
</dbReference>
<keyword evidence="6" id="KW-1185">Reference proteome</keyword>
<feature type="region of interest" description="Disordered" evidence="3">
    <location>
        <begin position="532"/>
        <end position="554"/>
    </location>
</feature>
<dbReference type="Proteomes" id="UP001356427">
    <property type="component" value="Unassembled WGS sequence"/>
</dbReference>
<feature type="transmembrane region" description="Helical" evidence="4">
    <location>
        <begin position="393"/>
        <end position="415"/>
    </location>
</feature>
<feature type="compositionally biased region" description="Basic and acidic residues" evidence="3">
    <location>
        <begin position="541"/>
        <end position="554"/>
    </location>
</feature>
<reference evidence="5 6" key="1">
    <citation type="submission" date="2021-04" db="EMBL/GenBank/DDBJ databases">
        <authorList>
            <person name="De Guttry C."/>
            <person name="Zahm M."/>
            <person name="Klopp C."/>
            <person name="Cabau C."/>
            <person name="Louis A."/>
            <person name="Berthelot C."/>
            <person name="Parey E."/>
            <person name="Roest Crollius H."/>
            <person name="Montfort J."/>
            <person name="Robinson-Rechavi M."/>
            <person name="Bucao C."/>
            <person name="Bouchez O."/>
            <person name="Gislard M."/>
            <person name="Lluch J."/>
            <person name="Milhes M."/>
            <person name="Lampietro C."/>
            <person name="Lopez Roques C."/>
            <person name="Donnadieu C."/>
            <person name="Braasch I."/>
            <person name="Desvignes T."/>
            <person name="Postlethwait J."/>
            <person name="Bobe J."/>
            <person name="Wedekind C."/>
            <person name="Guiguen Y."/>
        </authorList>
    </citation>
    <scope>NUCLEOTIDE SEQUENCE [LARGE SCALE GENOMIC DNA]</scope>
    <source>
        <strain evidence="5">Cs_M1</strain>
        <tissue evidence="5">Blood</tissue>
    </source>
</reference>
<evidence type="ECO:0000256" key="3">
    <source>
        <dbReference type="SAM" id="MobiDB-lite"/>
    </source>
</evidence>
<dbReference type="GO" id="GO:0005886">
    <property type="term" value="C:plasma membrane"/>
    <property type="evidence" value="ECO:0007669"/>
    <property type="project" value="TreeGrafter"/>
</dbReference>
<name>A0AAN8LAD7_9TELE</name>
<keyword evidence="4" id="KW-0472">Membrane</keyword>
<evidence type="ECO:0000256" key="1">
    <source>
        <dbReference type="ARBA" id="ARBA00004141"/>
    </source>
</evidence>
<protein>
    <submittedName>
        <fullName evidence="5">Uncharacterized protein</fullName>
    </submittedName>
</protein>
<keyword evidence="4" id="KW-1133">Transmembrane helix</keyword>
<feature type="transmembrane region" description="Helical" evidence="4">
    <location>
        <begin position="151"/>
        <end position="175"/>
    </location>
</feature>
<dbReference type="SUPFAM" id="SSF103473">
    <property type="entry name" value="MFS general substrate transporter"/>
    <property type="match status" value="1"/>
</dbReference>
<feature type="transmembrane region" description="Helical" evidence="4">
    <location>
        <begin position="309"/>
        <end position="329"/>
    </location>
</feature>
<sequence length="586" mass="64762">MSCFQTLTDQLQTLRSHLPPHTIERQDGNTCKDSHQCKTTRPAGIPLSRKLCYAVGGVPYQITTVAMGFSLQIFLLDVVQIEAFYVSLILFVSRAWDAVTDPLVGYLVSRSSLTPIGKLMPWVVLAMPFGVLSYVLLWFMPQGSMSQAFSVPWYLTASCLFETLMTCFNVPYLSLSMFLGGDQRDRDSATAYRMSVEMLAMLVASVIQGQVVAVYNTERAGACQQLDQIQELPHNTPAPQADTLQATRKAFLTSALVIGGLFFLCCLVLFLGVKEQHAPLYSPARVRLSYLTTLKMLVCHIPYQRLVLGLLFAALAFQMSLGNFALFCTHVAGLGAQFQHLLLALLIAATIAVPLWQAILVRVGKKTTLFIGLFLFIPAVTIIACVPSNLPVFVTMCVMLGFSLATMFLLPWSMLPDVVDDFALRNPCCKDLEPLFFSCYAFCSKLGGGLSVGISTMTLHFVGYRAGACSHSEDVVTALIVLFAPVPITLLLVGLVFFHLYPINEDRRLQLQRERGRVVEAIHSTDIEEEIGSHIHQSRHQPHESSLKSNDCRSSDPEMMFMKYSDDTVIMDTAGNSGKLQAFTVV</sequence>
<dbReference type="GO" id="GO:0015293">
    <property type="term" value="F:symporter activity"/>
    <property type="evidence" value="ECO:0007669"/>
    <property type="project" value="InterPro"/>
</dbReference>
<feature type="transmembrane region" description="Helical" evidence="4">
    <location>
        <begin position="341"/>
        <end position="361"/>
    </location>
</feature>
<dbReference type="PANTHER" id="PTHR11328">
    <property type="entry name" value="MAJOR FACILITATOR SUPERFAMILY DOMAIN-CONTAINING PROTEIN"/>
    <property type="match status" value="1"/>
</dbReference>
<feature type="transmembrane region" description="Helical" evidence="4">
    <location>
        <begin position="435"/>
        <end position="463"/>
    </location>
</feature>
<dbReference type="Gene3D" id="1.20.1250.20">
    <property type="entry name" value="MFS general substrate transporter like domains"/>
    <property type="match status" value="1"/>
</dbReference>
<dbReference type="PANTHER" id="PTHR11328:SF44">
    <property type="entry name" value="SODIUM-DEPENDENT LYSOPHOSPHATIDYLCHOLINE SYMPORTER 1-B"/>
    <property type="match status" value="1"/>
</dbReference>
<feature type="transmembrane region" description="Helical" evidence="4">
    <location>
        <begin position="196"/>
        <end position="215"/>
    </location>
</feature>
<evidence type="ECO:0000256" key="4">
    <source>
        <dbReference type="SAM" id="Phobius"/>
    </source>
</evidence>
<evidence type="ECO:0000313" key="5">
    <source>
        <dbReference type="EMBL" id="KAK6308237.1"/>
    </source>
</evidence>
<feature type="transmembrane region" description="Helical" evidence="4">
    <location>
        <begin position="475"/>
        <end position="501"/>
    </location>
</feature>
<evidence type="ECO:0000313" key="6">
    <source>
        <dbReference type="Proteomes" id="UP001356427"/>
    </source>
</evidence>